<keyword evidence="1 5" id="KW-0808">Transferase</keyword>
<dbReference type="Proteomes" id="UP001470230">
    <property type="component" value="Unassembled WGS sequence"/>
</dbReference>
<protein>
    <recommendedName>
        <fullName evidence="6">Protein kinase domain-containing protein</fullName>
    </recommendedName>
</protein>
<dbReference type="InterPro" id="IPR017441">
    <property type="entry name" value="Protein_kinase_ATP_BS"/>
</dbReference>
<gene>
    <name evidence="7" type="ORF">M9Y10_014359</name>
</gene>
<evidence type="ECO:0000256" key="2">
    <source>
        <dbReference type="ARBA" id="ARBA00022741"/>
    </source>
</evidence>
<comment type="similarity">
    <text evidence="5">Belongs to the protein kinase superfamily.</text>
</comment>
<dbReference type="SUPFAM" id="SSF56112">
    <property type="entry name" value="Protein kinase-like (PK-like)"/>
    <property type="match status" value="1"/>
</dbReference>
<dbReference type="PROSITE" id="PS00108">
    <property type="entry name" value="PROTEIN_KINASE_ST"/>
    <property type="match status" value="1"/>
</dbReference>
<dbReference type="PRINTS" id="PR00109">
    <property type="entry name" value="TYRKINASE"/>
</dbReference>
<evidence type="ECO:0000256" key="4">
    <source>
        <dbReference type="PROSITE-ProRule" id="PRU10141"/>
    </source>
</evidence>
<keyword evidence="8" id="KW-1185">Reference proteome</keyword>
<dbReference type="PANTHER" id="PTHR23257:SF958">
    <property type="entry name" value="SERINE_THREONINE-PROTEIN KINASE WNK4"/>
    <property type="match status" value="1"/>
</dbReference>
<dbReference type="PROSITE" id="PS00107">
    <property type="entry name" value="PROTEIN_KINASE_ATP"/>
    <property type="match status" value="1"/>
</dbReference>
<feature type="domain" description="Protein kinase" evidence="6">
    <location>
        <begin position="18"/>
        <end position="296"/>
    </location>
</feature>
<evidence type="ECO:0000259" key="6">
    <source>
        <dbReference type="PROSITE" id="PS50011"/>
    </source>
</evidence>
<dbReference type="EMBL" id="JAPFFF010000002">
    <property type="protein sequence ID" value="KAK8896459.1"/>
    <property type="molecule type" value="Genomic_DNA"/>
</dbReference>
<dbReference type="Pfam" id="PF00069">
    <property type="entry name" value="Pkinase"/>
    <property type="match status" value="1"/>
</dbReference>
<name>A0ABR2KZA5_9EUKA</name>
<dbReference type="InterPro" id="IPR000719">
    <property type="entry name" value="Prot_kinase_dom"/>
</dbReference>
<evidence type="ECO:0000256" key="1">
    <source>
        <dbReference type="ARBA" id="ARBA00022527"/>
    </source>
</evidence>
<keyword evidence="2 4" id="KW-0547">Nucleotide-binding</keyword>
<evidence type="ECO:0000313" key="7">
    <source>
        <dbReference type="EMBL" id="KAK8896459.1"/>
    </source>
</evidence>
<keyword evidence="1 5" id="KW-0723">Serine/threonine-protein kinase</keyword>
<evidence type="ECO:0000256" key="3">
    <source>
        <dbReference type="ARBA" id="ARBA00022840"/>
    </source>
</evidence>
<evidence type="ECO:0000256" key="5">
    <source>
        <dbReference type="RuleBase" id="RU000304"/>
    </source>
</evidence>
<dbReference type="SMART" id="SM00220">
    <property type="entry name" value="S_TKc"/>
    <property type="match status" value="1"/>
</dbReference>
<reference evidence="7 8" key="1">
    <citation type="submission" date="2024-04" db="EMBL/GenBank/DDBJ databases">
        <title>Tritrichomonas musculus Genome.</title>
        <authorList>
            <person name="Alves-Ferreira E."/>
            <person name="Grigg M."/>
            <person name="Lorenzi H."/>
            <person name="Galac M."/>
        </authorList>
    </citation>
    <scope>NUCLEOTIDE SEQUENCE [LARGE SCALE GENOMIC DNA]</scope>
    <source>
        <strain evidence="7 8">EAF2021</strain>
    </source>
</reference>
<dbReference type="Gene3D" id="1.10.510.10">
    <property type="entry name" value="Transferase(Phosphotransferase) domain 1"/>
    <property type="match status" value="1"/>
</dbReference>
<dbReference type="InterPro" id="IPR008271">
    <property type="entry name" value="Ser/Thr_kinase_AS"/>
</dbReference>
<proteinExistence type="inferred from homology"/>
<organism evidence="7 8">
    <name type="scientific">Tritrichomonas musculus</name>
    <dbReference type="NCBI Taxonomy" id="1915356"/>
    <lineage>
        <taxon>Eukaryota</taxon>
        <taxon>Metamonada</taxon>
        <taxon>Parabasalia</taxon>
        <taxon>Tritrichomonadida</taxon>
        <taxon>Tritrichomonadidae</taxon>
        <taxon>Tritrichomonas</taxon>
    </lineage>
</organism>
<dbReference type="InterPro" id="IPR011009">
    <property type="entry name" value="Kinase-like_dom_sf"/>
</dbReference>
<dbReference type="PANTHER" id="PTHR23257">
    <property type="entry name" value="SERINE-THREONINE PROTEIN KINASE"/>
    <property type="match status" value="1"/>
</dbReference>
<dbReference type="CDD" id="cd13999">
    <property type="entry name" value="STKc_MAP3K-like"/>
    <property type="match status" value="1"/>
</dbReference>
<accession>A0ABR2KZA5</accession>
<keyword evidence="1 5" id="KW-0418">Kinase</keyword>
<keyword evidence="3 4" id="KW-0067">ATP-binding</keyword>
<dbReference type="InterPro" id="IPR001245">
    <property type="entry name" value="Ser-Thr/Tyr_kinase_cat_dom"/>
</dbReference>
<dbReference type="PROSITE" id="PS50011">
    <property type="entry name" value="PROTEIN_KINASE_DOM"/>
    <property type="match status" value="1"/>
</dbReference>
<sequence length="334" mass="38358">MLSRTLFSKWLVDISTFKIDDFPIGEGAYGVVRKGIRPASKKKPELTVAVKYLKAERIQTNKDQMKFHNEVGCQASLKHIAVLPLVGYSIPFMGRGDYTIVTEFMPKGSLKSLIEQAASGSAPDNWETIKAINIFGIAAGMAYVHQQKIIHRDLKTENIMLDEDYFPKISDFGFSKVFEEGSENQITQTLNIGTPSYMAPEILDNQHYTNKIDVFAYSIILYELMTNNKPWEDQDNKVKFNLVKYVSEGLRPTIHEREIPPDYVELIERCWDHDPKNRPSFIQMVKGFMDFRDVYFNMELIDETDFLDYIEEAVKGLDFSVLDANEDEEEALSD</sequence>
<feature type="binding site" evidence="4">
    <location>
        <position position="51"/>
    </location>
    <ligand>
        <name>ATP</name>
        <dbReference type="ChEBI" id="CHEBI:30616"/>
    </ligand>
</feature>
<comment type="caution">
    <text evidence="7">The sequence shown here is derived from an EMBL/GenBank/DDBJ whole genome shotgun (WGS) entry which is preliminary data.</text>
</comment>
<dbReference type="InterPro" id="IPR050167">
    <property type="entry name" value="Ser_Thr_protein_kinase"/>
</dbReference>
<evidence type="ECO:0000313" key="8">
    <source>
        <dbReference type="Proteomes" id="UP001470230"/>
    </source>
</evidence>